<dbReference type="PROSITE" id="PS00626">
    <property type="entry name" value="RCC1_2"/>
    <property type="match status" value="1"/>
</dbReference>
<dbReference type="Proteomes" id="UP000076623">
    <property type="component" value="Chromosome"/>
</dbReference>
<feature type="domain" description="Two component regulator three Y" evidence="3">
    <location>
        <begin position="602"/>
        <end position="666"/>
    </location>
</feature>
<keyword evidence="6" id="KW-1185">Reference proteome</keyword>
<dbReference type="GO" id="GO:0005085">
    <property type="term" value="F:guanyl-nucleotide exchange factor activity"/>
    <property type="evidence" value="ECO:0007669"/>
    <property type="project" value="TreeGrafter"/>
</dbReference>
<dbReference type="PANTHER" id="PTHR45982">
    <property type="entry name" value="REGULATOR OF CHROMOSOME CONDENSATION"/>
    <property type="match status" value="1"/>
</dbReference>
<dbReference type="Gene3D" id="2.130.10.30">
    <property type="entry name" value="Regulator of chromosome condensation 1/beta-lactamase-inhibitor protein II"/>
    <property type="match status" value="2"/>
</dbReference>
<dbReference type="InterPro" id="IPR051553">
    <property type="entry name" value="Ran_GTPase-activating"/>
</dbReference>
<dbReference type="Pfam" id="PF25390">
    <property type="entry name" value="WD40_RLD"/>
    <property type="match status" value="1"/>
</dbReference>
<gene>
    <name evidence="5" type="ORF">ABE65_018245</name>
</gene>
<organism evidence="5 6">
    <name type="scientific">Fictibacillus phosphorivorans</name>
    <dbReference type="NCBI Taxonomy" id="1221500"/>
    <lineage>
        <taxon>Bacteria</taxon>
        <taxon>Bacillati</taxon>
        <taxon>Bacillota</taxon>
        <taxon>Bacilli</taxon>
        <taxon>Bacillales</taxon>
        <taxon>Fictibacillaceae</taxon>
        <taxon>Fictibacillus</taxon>
    </lineage>
</organism>
<dbReference type="PROSITE" id="PS50012">
    <property type="entry name" value="RCC1_3"/>
    <property type="match status" value="5"/>
</dbReference>
<dbReference type="GO" id="GO:0005737">
    <property type="term" value="C:cytoplasm"/>
    <property type="evidence" value="ECO:0007669"/>
    <property type="project" value="TreeGrafter"/>
</dbReference>
<keyword evidence="1" id="KW-0344">Guanine-nucleotide releasing factor</keyword>
<evidence type="ECO:0000256" key="1">
    <source>
        <dbReference type="ARBA" id="ARBA00022658"/>
    </source>
</evidence>
<evidence type="ECO:0000313" key="6">
    <source>
        <dbReference type="Proteomes" id="UP000076623"/>
    </source>
</evidence>
<dbReference type="SUPFAM" id="SSF50985">
    <property type="entry name" value="RCC1/BLIP-II"/>
    <property type="match status" value="2"/>
</dbReference>
<dbReference type="InterPro" id="IPR009091">
    <property type="entry name" value="RCC1/BLIP-II"/>
</dbReference>
<keyword evidence="2" id="KW-0677">Repeat</keyword>
<accession>A0A160IQ98</accession>
<evidence type="ECO:0000259" key="3">
    <source>
        <dbReference type="Pfam" id="PF07495"/>
    </source>
</evidence>
<evidence type="ECO:0000313" key="5">
    <source>
        <dbReference type="EMBL" id="ANC78631.1"/>
    </source>
</evidence>
<proteinExistence type="predicted"/>
<feature type="domain" description="RCC1-like" evidence="4">
    <location>
        <begin position="117"/>
        <end position="381"/>
    </location>
</feature>
<evidence type="ECO:0000256" key="2">
    <source>
        <dbReference type="ARBA" id="ARBA00022737"/>
    </source>
</evidence>
<feature type="domain" description="Two component regulator three Y" evidence="3">
    <location>
        <begin position="696"/>
        <end position="761"/>
    </location>
</feature>
<dbReference type="KEGG" id="fpn:ABE65_018245"/>
<dbReference type="PRINTS" id="PR00633">
    <property type="entry name" value="RCCNDNSATION"/>
</dbReference>
<dbReference type="InterPro" id="IPR000408">
    <property type="entry name" value="Reg_chr_condens"/>
</dbReference>
<reference evidence="5 6" key="1">
    <citation type="submission" date="2016-04" db="EMBL/GenBank/DDBJ databases">
        <title>Complete genome sequence of Fictibacillus phosphorivorans G25-29, a strain toxic to nematodes.</title>
        <authorList>
            <person name="Zheng Z."/>
        </authorList>
    </citation>
    <scope>NUCLEOTIDE SEQUENCE [LARGE SCALE GENOMIC DNA]</scope>
    <source>
        <strain evidence="5 6">G25-29</strain>
    </source>
</reference>
<dbReference type="InterPro" id="IPR011123">
    <property type="entry name" value="Y_Y_Y"/>
</dbReference>
<dbReference type="Pfam" id="PF07495">
    <property type="entry name" value="Y_Y_Y"/>
    <property type="match status" value="3"/>
</dbReference>
<dbReference type="InterPro" id="IPR058923">
    <property type="entry name" value="RCC1-like_dom"/>
</dbReference>
<feature type="domain" description="Two component regulator three Y" evidence="3">
    <location>
        <begin position="508"/>
        <end position="571"/>
    </location>
</feature>
<dbReference type="AlphaFoldDB" id="A0A160IQ98"/>
<dbReference type="STRING" id="1221500.ABE65_018245"/>
<dbReference type="EMBL" id="CP015378">
    <property type="protein sequence ID" value="ANC78631.1"/>
    <property type="molecule type" value="Genomic_DNA"/>
</dbReference>
<dbReference type="PANTHER" id="PTHR45982:SF1">
    <property type="entry name" value="REGULATOR OF CHROMOSOME CONDENSATION"/>
    <property type="match status" value="1"/>
</dbReference>
<dbReference type="Pfam" id="PF00415">
    <property type="entry name" value="RCC1"/>
    <property type="match status" value="1"/>
</dbReference>
<name>A0A160IQ98_9BACL</name>
<evidence type="ECO:0000259" key="4">
    <source>
        <dbReference type="Pfam" id="PF25390"/>
    </source>
</evidence>
<protein>
    <submittedName>
        <fullName evidence="5">Uncharacterized protein</fullName>
    </submittedName>
</protein>
<sequence length="761" mass="84981">MQVLEVSADPEVYGGARHSYLVEQNGNVYGWGENGYHQLGYKDSYASIRYPEQIGFIDHTLAQNVKMFSSSKSNYFTLAMMEDGTLRFWGQVFTYDGNLGGYWNDWNYSKYNTVQNLDGTPFTGATMISSGDSHMTALKDDGTVWTWGYNSYGQLGNGKTENTPYPQQVIMEDGTPLKDVVSISSGAWHTLALKKDGSVYGWGWNRGSQLSVTPQMYNTKALPILTEDKKVLSGIIGIQGGGDHSLALTNKNEVMTWGNNTYGQLGNGSTSSTPQMYPGFVLDSNNERLTQIKALNASGYSSYALTFDSKILSWGRNQFGQLGQGNVTTNEKVPAYVKSINNEILDDVYAFSPGFQHVVAIQKDGKLWRWGDFSGNSLAIQVLKNENEPYTTTINGNIEREEVVNPMISIKNNQVHLKWNYPNNEIKFVDIYKNGDWIGTSPSTIYIDDYTADAVYTLKAVDGLGNNTDGVQVELKNIQPVKIISVITDKLAPQPAGSSISIHAAAEGGTERLYKFWILENGQWKVLQDYSTASSVKWNPATEGNYKISVHVKDSNSSKTYDDYKAFEYKIESASVLLNDFSSQLSAPRSVYSSIPLAASATGGSEKLYKFFAYHNGVWTTLQDYSPTSTIRWIPKFTGDYKLVVHAKDQNSMKSYDSYKQMMFKVIDAPVMQSLTTSLASPQLVGKTIQIKSSATGGTEKLYKYWVHDGVKWHVLKDFSTSTTFDWKPISKGNYKISVHVKDRYSTRSYDSYKALNYTIK</sequence>